<sequence>MKTLLLKGFFLSLVFGILKSPASMAATEQTPLVTISQNQPAPAVVDVCRTKQKVKKLVQPKAKQKKEQCAATPKNCYKPVPAADKPTLNKLPVLLPITGEVAFQENLTLPAHYSFATLTTNFVYFVTPGF</sequence>
<evidence type="ECO:0000313" key="3">
    <source>
        <dbReference type="Proteomes" id="UP000240357"/>
    </source>
</evidence>
<dbReference type="EMBL" id="PYFT01000001">
    <property type="protein sequence ID" value="PSR52224.1"/>
    <property type="molecule type" value="Genomic_DNA"/>
</dbReference>
<feature type="chain" id="PRO_5015667850" evidence="1">
    <location>
        <begin position="26"/>
        <end position="130"/>
    </location>
</feature>
<gene>
    <name evidence="2" type="ORF">AHMF7605_01150</name>
</gene>
<reference evidence="2 3" key="1">
    <citation type="submission" date="2018-03" db="EMBL/GenBank/DDBJ databases">
        <title>Adhaeribacter sp. HMF7605 Genome sequencing and assembly.</title>
        <authorList>
            <person name="Kang H."/>
            <person name="Kang J."/>
            <person name="Cha I."/>
            <person name="Kim H."/>
            <person name="Joh K."/>
        </authorList>
    </citation>
    <scope>NUCLEOTIDE SEQUENCE [LARGE SCALE GENOMIC DNA]</scope>
    <source>
        <strain evidence="2 3">HMF7605</strain>
    </source>
</reference>
<proteinExistence type="predicted"/>
<dbReference type="Proteomes" id="UP000240357">
    <property type="component" value="Unassembled WGS sequence"/>
</dbReference>
<name>A0A2T2Y9N2_9BACT</name>
<dbReference type="AlphaFoldDB" id="A0A2T2Y9N2"/>
<accession>A0A2T2Y9N2</accession>
<evidence type="ECO:0000256" key="1">
    <source>
        <dbReference type="SAM" id="SignalP"/>
    </source>
</evidence>
<keyword evidence="3" id="KW-1185">Reference proteome</keyword>
<dbReference type="RefSeq" id="WP_106925640.1">
    <property type="nucleotide sequence ID" value="NZ_PYFT01000001.1"/>
</dbReference>
<keyword evidence="1" id="KW-0732">Signal</keyword>
<evidence type="ECO:0000313" key="2">
    <source>
        <dbReference type="EMBL" id="PSR52224.1"/>
    </source>
</evidence>
<feature type="signal peptide" evidence="1">
    <location>
        <begin position="1"/>
        <end position="25"/>
    </location>
</feature>
<comment type="caution">
    <text evidence="2">The sequence shown here is derived from an EMBL/GenBank/DDBJ whole genome shotgun (WGS) entry which is preliminary data.</text>
</comment>
<protein>
    <submittedName>
        <fullName evidence="2">Uncharacterized protein</fullName>
    </submittedName>
</protein>
<organism evidence="2 3">
    <name type="scientific">Adhaeribacter arboris</name>
    <dbReference type="NCBI Taxonomy" id="2072846"/>
    <lineage>
        <taxon>Bacteria</taxon>
        <taxon>Pseudomonadati</taxon>
        <taxon>Bacteroidota</taxon>
        <taxon>Cytophagia</taxon>
        <taxon>Cytophagales</taxon>
        <taxon>Hymenobacteraceae</taxon>
        <taxon>Adhaeribacter</taxon>
    </lineage>
</organism>